<dbReference type="GO" id="GO:0032153">
    <property type="term" value="C:cell division site"/>
    <property type="evidence" value="ECO:0007669"/>
    <property type="project" value="TreeGrafter"/>
</dbReference>
<dbReference type="Pfam" id="PF01098">
    <property type="entry name" value="FTSW_RODA_SPOVE"/>
    <property type="match status" value="1"/>
</dbReference>
<evidence type="ECO:0000256" key="4">
    <source>
        <dbReference type="ARBA" id="ARBA00022989"/>
    </source>
</evidence>
<feature type="transmembrane region" description="Helical" evidence="6">
    <location>
        <begin position="108"/>
        <end position="125"/>
    </location>
</feature>
<feature type="transmembrane region" description="Helical" evidence="6">
    <location>
        <begin position="195"/>
        <end position="212"/>
    </location>
</feature>
<reference evidence="7 8" key="1">
    <citation type="journal article" date="2015" name="Stand. Genomic Sci.">
        <title>Genomic Encyclopedia of Bacterial and Archaeal Type Strains, Phase III: the genomes of soil and plant-associated and newly described type strains.</title>
        <authorList>
            <person name="Whitman W.B."/>
            <person name="Woyke T."/>
            <person name="Klenk H.P."/>
            <person name="Zhou Y."/>
            <person name="Lilburn T.G."/>
            <person name="Beck B.J."/>
            <person name="De Vos P."/>
            <person name="Vandamme P."/>
            <person name="Eisen J.A."/>
            <person name="Garrity G."/>
            <person name="Hugenholtz P."/>
            <person name="Kyrpides N.C."/>
        </authorList>
    </citation>
    <scope>NUCLEOTIDE SEQUENCE [LARGE SCALE GENOMIC DNA]</scope>
    <source>
        <strain evidence="7 8">CV53</strain>
    </source>
</reference>
<dbReference type="PANTHER" id="PTHR30474:SF1">
    <property type="entry name" value="PEPTIDOGLYCAN GLYCOSYLTRANSFERASE MRDB"/>
    <property type="match status" value="1"/>
</dbReference>
<keyword evidence="8" id="KW-1185">Reference proteome</keyword>
<evidence type="ECO:0000313" key="8">
    <source>
        <dbReference type="Proteomes" id="UP000295689"/>
    </source>
</evidence>
<feature type="transmembrane region" description="Helical" evidence="6">
    <location>
        <begin position="324"/>
        <end position="345"/>
    </location>
</feature>
<name>A0A4R2BGR2_9BACI</name>
<evidence type="ECO:0000256" key="2">
    <source>
        <dbReference type="ARBA" id="ARBA00022692"/>
    </source>
</evidence>
<feature type="transmembrane region" description="Helical" evidence="6">
    <location>
        <begin position="166"/>
        <end position="188"/>
    </location>
</feature>
<evidence type="ECO:0000256" key="1">
    <source>
        <dbReference type="ARBA" id="ARBA00004141"/>
    </source>
</evidence>
<dbReference type="AlphaFoldDB" id="A0A4R2BGR2"/>
<feature type="transmembrane region" description="Helical" evidence="6">
    <location>
        <begin position="357"/>
        <end position="383"/>
    </location>
</feature>
<evidence type="ECO:0000256" key="3">
    <source>
        <dbReference type="ARBA" id="ARBA00022960"/>
    </source>
</evidence>
<feature type="transmembrane region" description="Helical" evidence="6">
    <location>
        <begin position="137"/>
        <end position="154"/>
    </location>
</feature>
<dbReference type="GO" id="GO:0005886">
    <property type="term" value="C:plasma membrane"/>
    <property type="evidence" value="ECO:0007669"/>
    <property type="project" value="TreeGrafter"/>
</dbReference>
<keyword evidence="2 6" id="KW-0812">Transmembrane</keyword>
<organism evidence="7 8">
    <name type="scientific">Mesobacillus foraminis</name>
    <dbReference type="NCBI Taxonomy" id="279826"/>
    <lineage>
        <taxon>Bacteria</taxon>
        <taxon>Bacillati</taxon>
        <taxon>Bacillota</taxon>
        <taxon>Bacilli</taxon>
        <taxon>Bacillales</taxon>
        <taxon>Bacillaceae</taxon>
        <taxon>Mesobacillus</taxon>
    </lineage>
</organism>
<comment type="caution">
    <text evidence="7">The sequence shown here is derived from an EMBL/GenBank/DDBJ whole genome shotgun (WGS) entry which is preliminary data.</text>
</comment>
<feature type="transmembrane region" description="Helical" evidence="6">
    <location>
        <begin position="218"/>
        <end position="235"/>
    </location>
</feature>
<feature type="transmembrane region" description="Helical" evidence="6">
    <location>
        <begin position="389"/>
        <end position="411"/>
    </location>
</feature>
<accession>A0A4R2BGR2</accession>
<dbReference type="PANTHER" id="PTHR30474">
    <property type="entry name" value="CELL CYCLE PROTEIN"/>
    <property type="match status" value="1"/>
</dbReference>
<protein>
    <submittedName>
        <fullName evidence="7">Cell division protein FtsW (Lipid II flippase)</fullName>
    </submittedName>
</protein>
<keyword evidence="5 6" id="KW-0472">Membrane</keyword>
<proteinExistence type="predicted"/>
<keyword evidence="7" id="KW-0132">Cell division</keyword>
<evidence type="ECO:0000256" key="6">
    <source>
        <dbReference type="SAM" id="Phobius"/>
    </source>
</evidence>
<dbReference type="GO" id="GO:0015648">
    <property type="term" value="F:lipid-linked peptidoglycan transporter activity"/>
    <property type="evidence" value="ECO:0007669"/>
    <property type="project" value="TreeGrafter"/>
</dbReference>
<comment type="subcellular location">
    <subcellularLocation>
        <location evidence="1">Membrane</location>
        <topology evidence="1">Multi-pass membrane protein</topology>
    </subcellularLocation>
</comment>
<dbReference type="NCBIfam" id="NF038403">
    <property type="entry name" value="perm_prefix_1"/>
    <property type="match status" value="1"/>
</dbReference>
<keyword evidence="7" id="KW-0131">Cell cycle</keyword>
<dbReference type="EMBL" id="SLVV01000006">
    <property type="protein sequence ID" value="TCN25169.1"/>
    <property type="molecule type" value="Genomic_DNA"/>
</dbReference>
<dbReference type="GO" id="GO:0008360">
    <property type="term" value="P:regulation of cell shape"/>
    <property type="evidence" value="ECO:0007669"/>
    <property type="project" value="UniProtKB-KW"/>
</dbReference>
<evidence type="ECO:0000313" key="7">
    <source>
        <dbReference type="EMBL" id="TCN25169.1"/>
    </source>
</evidence>
<feature type="transmembrane region" description="Helical" evidence="6">
    <location>
        <begin position="242"/>
        <end position="260"/>
    </location>
</feature>
<dbReference type="RefSeq" id="WP_132006717.1">
    <property type="nucleotide sequence ID" value="NZ_JABUHM010000004.1"/>
</dbReference>
<feature type="transmembrane region" description="Helical" evidence="6">
    <location>
        <begin position="78"/>
        <end position="96"/>
    </location>
</feature>
<keyword evidence="3" id="KW-0133">Cell shape</keyword>
<dbReference type="GO" id="GO:0051301">
    <property type="term" value="P:cell division"/>
    <property type="evidence" value="ECO:0007669"/>
    <property type="project" value="UniProtKB-KW"/>
</dbReference>
<sequence length="422" mass="48039">MKGRKERFLHEVLLNIRSKEAKEFVHRELSYHLKQSKAEMVSKGKAEEEAEEQAVRNMGSPSDLGQHFNKLYRPRMDWVLLGLFMTTILMGLLPLVNVQEQYTENFLLKQSIFIVLGAVVAFGVMHVNYRKTEKLQWHFLGFSLIILLALSYMPTGRINGESYIQIAGFTINGTTVLPILMMFWASYLSREKPKLLVIIGVYVFTVYLFMLLPSLTDLVIYSVFVFALFCSSSLSRKIIYSAIGTGFGLITAFMLLFWFGTKEYQRIRILAFLHPEDYAENAGYMYLKIKELITGGGWYGNDQPIFLPEMTTDLALANITYYNGWILAGLLIAVLSSLLARMLVVSGQIKDRYGKQLMVGVCALFSIQFLYNIGMVLGFLPIITISLPFISYGMTPTILNSFLIGIALNVYRRKNLVNARKI</sequence>
<evidence type="ECO:0000256" key="5">
    <source>
        <dbReference type="ARBA" id="ARBA00023136"/>
    </source>
</evidence>
<dbReference type="InterPro" id="IPR001182">
    <property type="entry name" value="FtsW/RodA"/>
</dbReference>
<dbReference type="InterPro" id="IPR047928">
    <property type="entry name" value="Perm_prefix_1"/>
</dbReference>
<keyword evidence="4 6" id="KW-1133">Transmembrane helix</keyword>
<gene>
    <name evidence="7" type="ORF">EV146_106373</name>
</gene>
<dbReference type="Proteomes" id="UP000295689">
    <property type="component" value="Unassembled WGS sequence"/>
</dbReference>